<evidence type="ECO:0000313" key="1">
    <source>
        <dbReference type="EMBL" id="ANB72637.1"/>
    </source>
</evidence>
<dbReference type="EMBL" id="CP014578">
    <property type="protein sequence ID" value="ANB72637.1"/>
    <property type="molecule type" value="Genomic_DNA"/>
</dbReference>
<keyword evidence="2" id="KW-1185">Reference proteome</keyword>
<protein>
    <submittedName>
        <fullName evidence="1">Uncharacterized protein</fullName>
    </submittedName>
</protein>
<organism evidence="1 2">
    <name type="scientific">Paraburkholderia phytofirmans OLGA172</name>
    <dbReference type="NCBI Taxonomy" id="1417228"/>
    <lineage>
        <taxon>Bacteria</taxon>
        <taxon>Pseudomonadati</taxon>
        <taxon>Pseudomonadota</taxon>
        <taxon>Betaproteobacteria</taxon>
        <taxon>Burkholderiales</taxon>
        <taxon>Burkholderiaceae</taxon>
        <taxon>Paraburkholderia</taxon>
    </lineage>
</organism>
<accession>A0A161HYD7</accession>
<dbReference type="RefSeq" id="WP_063496063.1">
    <property type="nucleotide sequence ID" value="NZ_CP014578.1"/>
</dbReference>
<reference evidence="1 2" key="1">
    <citation type="journal article" date="2016" name="Gene">
        <title>PacBio SMRT assembly of a complex multi-replicon genome reveals chlorocatechol degradative operon in a region of genome plasticity.</title>
        <authorList>
            <person name="Ricker N."/>
            <person name="Shen S.Y."/>
            <person name="Goordial J."/>
            <person name="Jin S."/>
            <person name="Fulthorpe R.R."/>
        </authorList>
    </citation>
    <scope>NUCLEOTIDE SEQUENCE [LARGE SCALE GENOMIC DNA]</scope>
    <source>
        <strain evidence="1 2">OLGA172</strain>
    </source>
</reference>
<dbReference type="STRING" id="1804984.AYM40_09850"/>
<dbReference type="AlphaFoldDB" id="A0A161HYD7"/>
<evidence type="ECO:0000313" key="2">
    <source>
        <dbReference type="Proteomes" id="UP000076852"/>
    </source>
</evidence>
<gene>
    <name evidence="1" type="ORF">AYM40_09850</name>
</gene>
<proteinExistence type="predicted"/>
<sequence length="163" mass="18263">MDQFDDEYECFTCKRRFRAALFSISREWDRVHYHEGETEVEISGSEGLECYCSQVCGTARRALVMAREGVPIRRPGLGPIEPCSKCAAPVDMAEFHLTYLESFDVHESSLVVRTVTVDYLAVLCRKCRPPQSGEASLEYTVAHHEIAEPNASASTPLLSNINT</sequence>
<name>A0A161HYD7_9BURK</name>
<dbReference type="KEGG" id="buz:AYM40_09850"/>
<dbReference type="OrthoDB" id="9135626at2"/>
<dbReference type="Proteomes" id="UP000076852">
    <property type="component" value="Chromosome 1"/>
</dbReference>